<keyword evidence="5 6" id="KW-0472">Membrane</keyword>
<reference evidence="8 9" key="1">
    <citation type="submission" date="2024-03" db="EMBL/GenBank/DDBJ databases">
        <title>Genome-scale model development and genomic sequencing of the oleaginous clade Lipomyces.</title>
        <authorList>
            <consortium name="Lawrence Berkeley National Laboratory"/>
            <person name="Czajka J.J."/>
            <person name="Han Y."/>
            <person name="Kim J."/>
            <person name="Mondo S.J."/>
            <person name="Hofstad B.A."/>
            <person name="Robles A."/>
            <person name="Haridas S."/>
            <person name="Riley R."/>
            <person name="LaButti K."/>
            <person name="Pangilinan J."/>
            <person name="Andreopoulos W."/>
            <person name="Lipzen A."/>
            <person name="Yan J."/>
            <person name="Wang M."/>
            <person name="Ng V."/>
            <person name="Grigoriev I.V."/>
            <person name="Spatafora J.W."/>
            <person name="Magnuson J.K."/>
            <person name="Baker S.E."/>
            <person name="Pomraning K.R."/>
        </authorList>
    </citation>
    <scope>NUCLEOTIDE SEQUENCE [LARGE SCALE GENOMIC DNA]</scope>
    <source>
        <strain evidence="8 9">Phaff 52-87</strain>
    </source>
</reference>
<feature type="transmembrane region" description="Helical" evidence="6">
    <location>
        <begin position="370"/>
        <end position="388"/>
    </location>
</feature>
<feature type="domain" description="Ammonium transporter AmtB-like" evidence="7">
    <location>
        <begin position="40"/>
        <end position="455"/>
    </location>
</feature>
<evidence type="ECO:0000256" key="6">
    <source>
        <dbReference type="RuleBase" id="RU362002"/>
    </source>
</evidence>
<organism evidence="8 9">
    <name type="scientific">Myxozyma melibiosi</name>
    <dbReference type="NCBI Taxonomy" id="54550"/>
    <lineage>
        <taxon>Eukaryota</taxon>
        <taxon>Fungi</taxon>
        <taxon>Dikarya</taxon>
        <taxon>Ascomycota</taxon>
        <taxon>Saccharomycotina</taxon>
        <taxon>Lipomycetes</taxon>
        <taxon>Lipomycetales</taxon>
        <taxon>Lipomycetaceae</taxon>
        <taxon>Myxozyma</taxon>
    </lineage>
</organism>
<proteinExistence type="inferred from homology"/>
<comment type="subcellular location">
    <subcellularLocation>
        <location evidence="6">Cell membrane</location>
        <topology evidence="6">Multi-pass membrane protein</topology>
    </subcellularLocation>
    <subcellularLocation>
        <location evidence="1">Membrane</location>
        <topology evidence="1">Multi-pass membrane protein</topology>
    </subcellularLocation>
</comment>
<dbReference type="PANTHER" id="PTHR43029:SF15">
    <property type="entry name" value="AMMONIUM TRANSPORTER"/>
    <property type="match status" value="1"/>
</dbReference>
<evidence type="ECO:0000313" key="9">
    <source>
        <dbReference type="Proteomes" id="UP001498771"/>
    </source>
</evidence>
<dbReference type="GeneID" id="90039883"/>
<dbReference type="PANTHER" id="PTHR43029">
    <property type="entry name" value="AMMONIUM TRANSPORTER MEP2"/>
    <property type="match status" value="1"/>
</dbReference>
<dbReference type="InterPro" id="IPR024041">
    <property type="entry name" value="NH4_transpt_AmtB-like_dom"/>
</dbReference>
<gene>
    <name evidence="8" type="ORF">BZA70DRAFT_292347</name>
</gene>
<sequence length="501" mass="54573">MSTYPSDIFNDTSAEWTAAGGDSRLMDVNVPFSDSVGHQVWIMISAALIMPIIPGIGLFYAGEARRKSAMSILWQSMAILGLIPFQWFFWGYSLTYASDASPFIGTLSNFGLKNVVAAPVGYIPEITYCFFQCMFAVETIVIMIGGGFERCRFLPSMVFCFCWTTIVYCPVACWTWNSNGWLYTLGALDFAGGGPVHIASGFGSLALACGLGRSKSRALTEDSTSSNNRSIRQRILGPRFQSSPANSPLMIYIGTIFIWFGWFGFNGGSTLNATVRAGYALANTNLSAATGILGWNLVDYFAYKGKFSVAGSCRGVMVGLVAITPAAGYVPIYFAAVIGFVAAIIVRLSADFTSRLLRIDDGLMVFQNHAIGGIAGAIMTGLFAASWVSELDGSSVSSGWVDENYVQLGYQIAEVCAISGYTFVVSMILFHVINIIPGMKFRSEDVEEEEGLDHHYLYREGMGDHEFYTMLKDNGILDAMMIRGQELLNEKTASISTLKSH</sequence>
<name>A0ABR1EXQ9_9ASCO</name>
<dbReference type="InterPro" id="IPR029020">
    <property type="entry name" value="Ammonium/urea_transptr"/>
</dbReference>
<feature type="transmembrane region" description="Helical" evidence="6">
    <location>
        <begin position="157"/>
        <end position="177"/>
    </location>
</feature>
<keyword evidence="9" id="KW-1185">Reference proteome</keyword>
<dbReference type="SUPFAM" id="SSF111352">
    <property type="entry name" value="Ammonium transporter"/>
    <property type="match status" value="1"/>
</dbReference>
<dbReference type="RefSeq" id="XP_064765414.1">
    <property type="nucleotide sequence ID" value="XM_064914371.1"/>
</dbReference>
<comment type="similarity">
    <text evidence="2 6">Belongs to the ammonia transporter channel (TC 1.A.11.2) family.</text>
</comment>
<keyword evidence="3 6" id="KW-0812">Transmembrane</keyword>
<feature type="transmembrane region" description="Helical" evidence="6">
    <location>
        <begin position="332"/>
        <end position="350"/>
    </location>
</feature>
<accession>A0ABR1EXQ9</accession>
<dbReference type="NCBIfam" id="TIGR00836">
    <property type="entry name" value="amt"/>
    <property type="match status" value="1"/>
</dbReference>
<evidence type="ECO:0000313" key="8">
    <source>
        <dbReference type="EMBL" id="KAK7202381.1"/>
    </source>
</evidence>
<evidence type="ECO:0000256" key="1">
    <source>
        <dbReference type="ARBA" id="ARBA00004141"/>
    </source>
</evidence>
<comment type="caution">
    <text evidence="8">The sequence shown here is derived from an EMBL/GenBank/DDBJ whole genome shotgun (WGS) entry which is preliminary data.</text>
</comment>
<feature type="transmembrane region" description="Helical" evidence="6">
    <location>
        <begin position="183"/>
        <end position="208"/>
    </location>
</feature>
<feature type="transmembrane region" description="Helical" evidence="6">
    <location>
        <begin position="72"/>
        <end position="92"/>
    </location>
</feature>
<dbReference type="Pfam" id="PF00909">
    <property type="entry name" value="Ammonium_transp"/>
    <property type="match status" value="1"/>
</dbReference>
<evidence type="ECO:0000259" key="7">
    <source>
        <dbReference type="Pfam" id="PF00909"/>
    </source>
</evidence>
<dbReference type="InterPro" id="IPR001905">
    <property type="entry name" value="Ammonium_transpt"/>
</dbReference>
<evidence type="ECO:0000256" key="5">
    <source>
        <dbReference type="ARBA" id="ARBA00023136"/>
    </source>
</evidence>
<feature type="transmembrane region" description="Helical" evidence="6">
    <location>
        <begin position="249"/>
        <end position="265"/>
    </location>
</feature>
<comment type="caution">
    <text evidence="6">Lacks conserved residue(s) required for the propagation of feature annotation.</text>
</comment>
<keyword evidence="4 6" id="KW-1133">Transmembrane helix</keyword>
<keyword evidence="6" id="KW-0813">Transport</keyword>
<protein>
    <recommendedName>
        <fullName evidence="6">Ammonium transporter</fullName>
    </recommendedName>
</protein>
<feature type="transmembrane region" description="Helical" evidence="6">
    <location>
        <begin position="40"/>
        <end position="60"/>
    </location>
</feature>
<evidence type="ECO:0000256" key="4">
    <source>
        <dbReference type="ARBA" id="ARBA00022989"/>
    </source>
</evidence>
<evidence type="ECO:0000256" key="3">
    <source>
        <dbReference type="ARBA" id="ARBA00022692"/>
    </source>
</evidence>
<dbReference type="EMBL" id="JBBJBU010000019">
    <property type="protein sequence ID" value="KAK7202381.1"/>
    <property type="molecule type" value="Genomic_DNA"/>
</dbReference>
<dbReference type="Gene3D" id="1.10.3430.10">
    <property type="entry name" value="Ammonium transporter AmtB like domains"/>
    <property type="match status" value="1"/>
</dbReference>
<feature type="transmembrane region" description="Helical" evidence="6">
    <location>
        <begin position="122"/>
        <end position="145"/>
    </location>
</feature>
<keyword evidence="6" id="KW-0924">Ammonia transport</keyword>
<feature type="transmembrane region" description="Helical" evidence="6">
    <location>
        <begin position="408"/>
        <end position="433"/>
    </location>
</feature>
<evidence type="ECO:0000256" key="2">
    <source>
        <dbReference type="ARBA" id="ARBA00005887"/>
    </source>
</evidence>
<dbReference type="Proteomes" id="UP001498771">
    <property type="component" value="Unassembled WGS sequence"/>
</dbReference>